<protein>
    <recommendedName>
        <fullName evidence="2">Copper-binding protein MbnP-like domain-containing protein</fullName>
    </recommendedName>
</protein>
<dbReference type="AlphaFoldDB" id="F4KPW6"/>
<dbReference type="KEGG" id="hhy:Halhy_5345"/>
<dbReference type="InterPro" id="IPR046863">
    <property type="entry name" value="MbnP-like_dom"/>
</dbReference>
<dbReference type="EMBL" id="CP002691">
    <property type="protein sequence ID" value="AEE53170.1"/>
    <property type="molecule type" value="Genomic_DNA"/>
</dbReference>
<dbReference type="HOGENOM" id="CLU_982677_0_0_10"/>
<gene>
    <name evidence="3" type="ordered locus">Halhy_5345</name>
</gene>
<proteinExistence type="predicted"/>
<accession>F4KPW6</accession>
<dbReference type="RefSeq" id="WP_013767704.1">
    <property type="nucleotide sequence ID" value="NC_015510.1"/>
</dbReference>
<dbReference type="Pfam" id="PF20243">
    <property type="entry name" value="MbnP"/>
    <property type="match status" value="1"/>
</dbReference>
<dbReference type="STRING" id="760192.Halhy_5345"/>
<dbReference type="PROSITE" id="PS51257">
    <property type="entry name" value="PROKAR_LIPOPROTEIN"/>
    <property type="match status" value="1"/>
</dbReference>
<reference evidence="3 4" key="1">
    <citation type="journal article" date="2011" name="Stand. Genomic Sci.">
        <title>Complete genome sequence of Haliscomenobacter hydrossis type strain (O).</title>
        <authorList>
            <consortium name="US DOE Joint Genome Institute (JGI-PGF)"/>
            <person name="Daligault H."/>
            <person name="Lapidus A."/>
            <person name="Zeytun A."/>
            <person name="Nolan M."/>
            <person name="Lucas S."/>
            <person name="Del Rio T.G."/>
            <person name="Tice H."/>
            <person name="Cheng J.F."/>
            <person name="Tapia R."/>
            <person name="Han C."/>
            <person name="Goodwin L."/>
            <person name="Pitluck S."/>
            <person name="Liolios K."/>
            <person name="Pagani I."/>
            <person name="Ivanova N."/>
            <person name="Huntemann M."/>
            <person name="Mavromatis K."/>
            <person name="Mikhailova N."/>
            <person name="Pati A."/>
            <person name="Chen A."/>
            <person name="Palaniappan K."/>
            <person name="Land M."/>
            <person name="Hauser L."/>
            <person name="Brambilla E.M."/>
            <person name="Rohde M."/>
            <person name="Verbarg S."/>
            <person name="Goker M."/>
            <person name="Bristow J."/>
            <person name="Eisen J.A."/>
            <person name="Markowitz V."/>
            <person name="Hugenholtz P."/>
            <person name="Kyrpides N.C."/>
            <person name="Klenk H.P."/>
            <person name="Woyke T."/>
        </authorList>
    </citation>
    <scope>NUCLEOTIDE SEQUENCE [LARGE SCALE GENOMIC DNA]</scope>
    <source>
        <strain evidence="4">ATCC 27775 / DSM 1100 / LMG 10767 / O</strain>
    </source>
</reference>
<reference key="2">
    <citation type="submission" date="2011-04" db="EMBL/GenBank/DDBJ databases">
        <title>Complete sequence of chromosome of Haliscomenobacter hydrossis DSM 1100.</title>
        <authorList>
            <consortium name="US DOE Joint Genome Institute (JGI-PGF)"/>
            <person name="Lucas S."/>
            <person name="Han J."/>
            <person name="Lapidus A."/>
            <person name="Bruce D."/>
            <person name="Goodwin L."/>
            <person name="Pitluck S."/>
            <person name="Peters L."/>
            <person name="Kyrpides N."/>
            <person name="Mavromatis K."/>
            <person name="Ivanova N."/>
            <person name="Ovchinnikova G."/>
            <person name="Pagani I."/>
            <person name="Daligault H."/>
            <person name="Detter J.C."/>
            <person name="Han C."/>
            <person name="Land M."/>
            <person name="Hauser L."/>
            <person name="Markowitz V."/>
            <person name="Cheng J.-F."/>
            <person name="Hugenholtz P."/>
            <person name="Woyke T."/>
            <person name="Wu D."/>
            <person name="Verbarg S."/>
            <person name="Frueling A."/>
            <person name="Brambilla E."/>
            <person name="Klenk H.-P."/>
            <person name="Eisen J.A."/>
        </authorList>
    </citation>
    <scope>NUCLEOTIDE SEQUENCE</scope>
    <source>
        <strain>DSM 1100</strain>
    </source>
</reference>
<feature type="domain" description="Copper-binding protein MbnP-like" evidence="2">
    <location>
        <begin position="54"/>
        <end position="255"/>
    </location>
</feature>
<dbReference type="OrthoDB" id="1494380at2"/>
<evidence type="ECO:0000256" key="1">
    <source>
        <dbReference type="SAM" id="SignalP"/>
    </source>
</evidence>
<name>F4KPW6_HALH1</name>
<keyword evidence="1" id="KW-0732">Signal</keyword>
<feature type="signal peptide" evidence="1">
    <location>
        <begin position="1"/>
        <end position="26"/>
    </location>
</feature>
<evidence type="ECO:0000259" key="2">
    <source>
        <dbReference type="Pfam" id="PF20243"/>
    </source>
</evidence>
<evidence type="ECO:0000313" key="3">
    <source>
        <dbReference type="EMBL" id="AEE53170.1"/>
    </source>
</evidence>
<dbReference type="Proteomes" id="UP000008461">
    <property type="component" value="Chromosome"/>
</dbReference>
<sequence length="283" mass="31310">MNKVLLNRWICLNVLASLLLVSCATREEGCNDAFANNFDLAADKPCKDCCEYPGVRIRFTHKYGSTAMVYNQPIFSDGAGNAFGFGDLRFYISDIQLISVGNKVIDVQEPLDVYVEKAAGDTVQTTVANSFGLARGVNQTDLLIQSYRDTATVNKIRFKVGIAGEMNQANPLRLPSDHPLRSSFNDGMYLGAQSGYVFTRVLYYAKDTVDLKISSASKLRTVELSFTPTKVLRGYNVNILMDVDYSIWFQGANVNLDTPSQLSQKIVDKLTQSFTVTQITTGI</sequence>
<feature type="chain" id="PRO_5003316908" description="Copper-binding protein MbnP-like domain-containing protein" evidence="1">
    <location>
        <begin position="27"/>
        <end position="283"/>
    </location>
</feature>
<keyword evidence="4" id="KW-1185">Reference proteome</keyword>
<evidence type="ECO:0000313" key="4">
    <source>
        <dbReference type="Proteomes" id="UP000008461"/>
    </source>
</evidence>
<organism evidence="3 4">
    <name type="scientific">Haliscomenobacter hydrossis (strain ATCC 27775 / DSM 1100 / LMG 10767 / O)</name>
    <dbReference type="NCBI Taxonomy" id="760192"/>
    <lineage>
        <taxon>Bacteria</taxon>
        <taxon>Pseudomonadati</taxon>
        <taxon>Bacteroidota</taxon>
        <taxon>Saprospiria</taxon>
        <taxon>Saprospirales</taxon>
        <taxon>Haliscomenobacteraceae</taxon>
        <taxon>Haliscomenobacter</taxon>
    </lineage>
</organism>